<sequence>MGAVRDLQVKTCKCVKITKPKRKTKPKRAQQIYPRLFKPSQSLLANQFLFSANTKFQYNSDFNKEFAFTFCSTCNNKFQRLKYKDKLTKKLPKTPTKKMDKESDSTFEIDNSSSPEFFDDEYKDIEEIKLYIIVDKRGKKSSSKALVIKPVEYTNVMEKINAVVQKALQNENIKPADYSISYKAMNSRGLSSELEDELDFNEFIEDYKKVIAANKKMAVMIELEDSTNEKVKKTEKRSKVSDESELSTSEEGNVS</sequence>
<dbReference type="AlphaFoldDB" id="U9U3P5"/>
<protein>
    <submittedName>
        <fullName evidence="2">Uncharacterized protein</fullName>
    </submittedName>
</protein>
<dbReference type="EMBL" id="KI283017">
    <property type="protein sequence ID" value="ESA14322.1"/>
    <property type="molecule type" value="Genomic_DNA"/>
</dbReference>
<feature type="compositionally biased region" description="Basic and acidic residues" evidence="1">
    <location>
        <begin position="227"/>
        <end position="242"/>
    </location>
</feature>
<proteinExistence type="predicted"/>
<evidence type="ECO:0000313" key="2">
    <source>
        <dbReference type="EMBL" id="ESA14322.1"/>
    </source>
</evidence>
<feature type="region of interest" description="Disordered" evidence="1">
    <location>
        <begin position="227"/>
        <end position="255"/>
    </location>
</feature>
<organism evidence="2">
    <name type="scientific">Rhizophagus irregularis (strain DAOM 181602 / DAOM 197198 / MUCL 43194)</name>
    <name type="common">Arbuscular mycorrhizal fungus</name>
    <name type="synonym">Glomus intraradices</name>
    <dbReference type="NCBI Taxonomy" id="747089"/>
    <lineage>
        <taxon>Eukaryota</taxon>
        <taxon>Fungi</taxon>
        <taxon>Fungi incertae sedis</taxon>
        <taxon>Mucoromycota</taxon>
        <taxon>Glomeromycotina</taxon>
        <taxon>Glomeromycetes</taxon>
        <taxon>Glomerales</taxon>
        <taxon>Glomeraceae</taxon>
        <taxon>Rhizophagus</taxon>
    </lineage>
</organism>
<dbReference type="HOGENOM" id="CLU_087685_0_0_1"/>
<dbReference type="VEuPathDB" id="FungiDB:RhiirFUN_023398"/>
<feature type="compositionally biased region" description="Polar residues" evidence="1">
    <location>
        <begin position="246"/>
        <end position="255"/>
    </location>
</feature>
<reference evidence="2" key="1">
    <citation type="submission" date="2013-07" db="EMBL/GenBank/DDBJ databases">
        <title>The genome of an arbuscular mycorrhizal fungus provides insights into the evolution of the oldest plant symbiosis.</title>
        <authorList>
            <consortium name="DOE Joint Genome Institute"/>
            <person name="Tisserant E."/>
            <person name="Malbreil M."/>
            <person name="Kuo A."/>
            <person name="Kohler A."/>
            <person name="Symeonidi A."/>
            <person name="Balestrini R."/>
            <person name="Charron P."/>
            <person name="Duensing N."/>
            <person name="Frei-dit-Frey N."/>
            <person name="Gianinazzi-Pearson V."/>
            <person name="Gilbert B."/>
            <person name="Handa Y."/>
            <person name="Hijri M."/>
            <person name="Kaul R."/>
            <person name="Kawaguchi M."/>
            <person name="Krajinski F."/>
            <person name="Lammers P."/>
            <person name="Lapierre D."/>
            <person name="Masclaux F.G."/>
            <person name="Murat C."/>
            <person name="Morin E."/>
            <person name="Ndikumana S."/>
            <person name="Pagni M."/>
            <person name="Petitpierre D."/>
            <person name="Requena N."/>
            <person name="Rosikiewicz P."/>
            <person name="Riley R."/>
            <person name="Saito K."/>
            <person name="San Clemente H."/>
            <person name="Shapiro H."/>
            <person name="van Tuinen D."/>
            <person name="Becard G."/>
            <person name="Bonfante P."/>
            <person name="Paszkowski U."/>
            <person name="Shachar-Hill Y."/>
            <person name="Young J.P."/>
            <person name="Sanders I.R."/>
            <person name="Henrissat B."/>
            <person name="Rensing S.A."/>
            <person name="Grigoriev I.V."/>
            <person name="Corradi N."/>
            <person name="Roux C."/>
            <person name="Martin F."/>
        </authorList>
    </citation>
    <scope>NUCLEOTIDE SEQUENCE</scope>
    <source>
        <strain evidence="2">DAOM 197198</strain>
    </source>
</reference>
<name>U9U3P5_RHIID</name>
<accession>U9U3P5</accession>
<gene>
    <name evidence="2" type="ORF">GLOINDRAFT_25078</name>
</gene>
<evidence type="ECO:0000256" key="1">
    <source>
        <dbReference type="SAM" id="MobiDB-lite"/>
    </source>
</evidence>